<comment type="subcellular location">
    <subcellularLocation>
        <location evidence="8">Cytoplasm</location>
    </subcellularLocation>
</comment>
<comment type="function">
    <text evidence="8">Catalyzes the attachment of tryptophan to tRNA(Trp).</text>
</comment>
<dbReference type="InterPro" id="IPR001412">
    <property type="entry name" value="aa-tRNA-synth_I_CS"/>
</dbReference>
<dbReference type="CDD" id="cd00806">
    <property type="entry name" value="TrpRS_core"/>
    <property type="match status" value="1"/>
</dbReference>
<keyword evidence="2 8" id="KW-0436">Ligase</keyword>
<feature type="binding site" evidence="8">
    <location>
        <position position="136"/>
    </location>
    <ligand>
        <name>L-tryptophan</name>
        <dbReference type="ChEBI" id="CHEBI:57912"/>
    </ligand>
</feature>
<proteinExistence type="inferred from homology"/>
<comment type="similarity">
    <text evidence="1 8 9">Belongs to the class-I aminoacyl-tRNA synthetase family.</text>
</comment>
<reference evidence="10" key="1">
    <citation type="submission" date="2020-08" db="EMBL/GenBank/DDBJ databases">
        <title>Genome public.</title>
        <authorList>
            <person name="Liu C."/>
            <person name="Sun Q."/>
        </authorList>
    </citation>
    <scope>NUCLEOTIDE SEQUENCE</scope>
    <source>
        <strain evidence="10">BX7</strain>
    </source>
</reference>
<keyword evidence="3 8" id="KW-0547">Nucleotide-binding</keyword>
<dbReference type="InterPro" id="IPR024109">
    <property type="entry name" value="Trp-tRNA-ligase_bac-type"/>
</dbReference>
<dbReference type="Proteomes" id="UP000620366">
    <property type="component" value="Unassembled WGS sequence"/>
</dbReference>
<protein>
    <recommendedName>
        <fullName evidence="8">Tryptophan--tRNA ligase</fullName>
        <ecNumber evidence="8">6.1.1.2</ecNumber>
    </recommendedName>
    <alternativeName>
        <fullName evidence="8">Tryptophanyl-tRNA synthetase</fullName>
        <shortName evidence="8">TrpRS</shortName>
    </alternativeName>
</protein>
<evidence type="ECO:0000313" key="11">
    <source>
        <dbReference type="Proteomes" id="UP000620366"/>
    </source>
</evidence>
<comment type="subunit">
    <text evidence="8">Homodimer.</text>
</comment>
<evidence type="ECO:0000256" key="3">
    <source>
        <dbReference type="ARBA" id="ARBA00022741"/>
    </source>
</evidence>
<dbReference type="HAMAP" id="MF_00140_B">
    <property type="entry name" value="Trp_tRNA_synth_B"/>
    <property type="match status" value="1"/>
</dbReference>
<dbReference type="GO" id="GO:0004830">
    <property type="term" value="F:tryptophan-tRNA ligase activity"/>
    <property type="evidence" value="ECO:0007669"/>
    <property type="project" value="UniProtKB-UniRule"/>
</dbReference>
<sequence length="331" mass="37371">MSEQKIIFSAIQPSGKITLGNYLGAVKNWVELQDRYHCIYSLADLHAITVRQDPKALHDQSLLLLAQLIACGLDPQRCVLFIQSHVPAHAELAWVLNCYTMFGELSRMTQFKDKSQSHPENINAGLFTYPALMAADILLYQTDLVPVGEDQKQHVEICRDIATRFNGIYGDVFRMPEPFIPKVGARIMSLQEPTRKMSKSDTNQNGYILLMDEDKDILKKFKRAVTDSEMKVCYAEGKEGVNNLMRIYAAATGKTLDEITLEFDGRGYGDFKTAVGEAVVALLGPIREKTKEYLADRAYLEKVYRDGAERANEMAQKTLSDVYDKVGFVHR</sequence>
<evidence type="ECO:0000256" key="4">
    <source>
        <dbReference type="ARBA" id="ARBA00022840"/>
    </source>
</evidence>
<dbReference type="InterPro" id="IPR002306">
    <property type="entry name" value="Trp-tRNA-ligase"/>
</dbReference>
<dbReference type="InterPro" id="IPR014729">
    <property type="entry name" value="Rossmann-like_a/b/a_fold"/>
</dbReference>
<dbReference type="Gene3D" id="3.40.50.620">
    <property type="entry name" value="HUPs"/>
    <property type="match status" value="1"/>
</dbReference>
<evidence type="ECO:0000256" key="7">
    <source>
        <dbReference type="ARBA" id="ARBA00049929"/>
    </source>
</evidence>
<dbReference type="PROSITE" id="PS00178">
    <property type="entry name" value="AA_TRNA_LIGASE_I"/>
    <property type="match status" value="1"/>
</dbReference>
<feature type="binding site" evidence="8">
    <location>
        <position position="187"/>
    </location>
    <ligand>
        <name>ATP</name>
        <dbReference type="ChEBI" id="CHEBI:30616"/>
    </ligand>
</feature>
<dbReference type="SUPFAM" id="SSF52374">
    <property type="entry name" value="Nucleotidylyl transferase"/>
    <property type="match status" value="1"/>
</dbReference>
<dbReference type="NCBIfam" id="TIGR00233">
    <property type="entry name" value="trpS"/>
    <property type="match status" value="1"/>
</dbReference>
<keyword evidence="11" id="KW-1185">Reference proteome</keyword>
<feature type="short sequence motif" description="'HIGH' region" evidence="8">
    <location>
        <begin position="13"/>
        <end position="21"/>
    </location>
</feature>
<dbReference type="GO" id="GO:0005524">
    <property type="term" value="F:ATP binding"/>
    <property type="evidence" value="ECO:0007669"/>
    <property type="project" value="UniProtKB-UniRule"/>
</dbReference>
<dbReference type="AlphaFoldDB" id="A0A926DEH3"/>
<keyword evidence="5 8" id="KW-0648">Protein biosynthesis</keyword>
<evidence type="ECO:0000256" key="8">
    <source>
        <dbReference type="HAMAP-Rule" id="MF_00140"/>
    </source>
</evidence>
<evidence type="ECO:0000256" key="2">
    <source>
        <dbReference type="ARBA" id="ARBA00022598"/>
    </source>
</evidence>
<feature type="binding site" evidence="8">
    <location>
        <begin position="20"/>
        <end position="21"/>
    </location>
    <ligand>
        <name>ATP</name>
        <dbReference type="ChEBI" id="CHEBI:30616"/>
    </ligand>
</feature>
<evidence type="ECO:0000256" key="5">
    <source>
        <dbReference type="ARBA" id="ARBA00022917"/>
    </source>
</evidence>
<dbReference type="PRINTS" id="PR01039">
    <property type="entry name" value="TRNASYNTHTRP"/>
</dbReference>
<comment type="catalytic activity">
    <reaction evidence="7 8">
        <text>tRNA(Trp) + L-tryptophan + ATP = L-tryptophyl-tRNA(Trp) + AMP + diphosphate + H(+)</text>
        <dbReference type="Rhea" id="RHEA:24080"/>
        <dbReference type="Rhea" id="RHEA-COMP:9671"/>
        <dbReference type="Rhea" id="RHEA-COMP:9705"/>
        <dbReference type="ChEBI" id="CHEBI:15378"/>
        <dbReference type="ChEBI" id="CHEBI:30616"/>
        <dbReference type="ChEBI" id="CHEBI:33019"/>
        <dbReference type="ChEBI" id="CHEBI:57912"/>
        <dbReference type="ChEBI" id="CHEBI:78442"/>
        <dbReference type="ChEBI" id="CHEBI:78535"/>
        <dbReference type="ChEBI" id="CHEBI:456215"/>
        <dbReference type="EC" id="6.1.1.2"/>
    </reaction>
</comment>
<accession>A0A926DEH3</accession>
<dbReference type="FunFam" id="1.10.240.10:FF:000002">
    <property type="entry name" value="Tryptophan--tRNA ligase"/>
    <property type="match status" value="1"/>
</dbReference>
<dbReference type="GO" id="GO:0006436">
    <property type="term" value="P:tryptophanyl-tRNA aminoacylation"/>
    <property type="evidence" value="ECO:0007669"/>
    <property type="project" value="UniProtKB-UniRule"/>
</dbReference>
<dbReference type="Gene3D" id="1.10.240.10">
    <property type="entry name" value="Tyrosyl-Transfer RNA Synthetase"/>
    <property type="match status" value="1"/>
</dbReference>
<keyword evidence="8" id="KW-0963">Cytoplasm</keyword>
<gene>
    <name evidence="8 10" type="primary">trpS</name>
    <name evidence="10" type="ORF">H8695_06380</name>
</gene>
<dbReference type="GO" id="GO:0005829">
    <property type="term" value="C:cytosol"/>
    <property type="evidence" value="ECO:0007669"/>
    <property type="project" value="TreeGrafter"/>
</dbReference>
<dbReference type="PANTHER" id="PTHR43766">
    <property type="entry name" value="TRYPTOPHAN--TRNA LIGASE, MITOCHONDRIAL"/>
    <property type="match status" value="1"/>
</dbReference>
<evidence type="ECO:0000256" key="6">
    <source>
        <dbReference type="ARBA" id="ARBA00023146"/>
    </source>
</evidence>
<keyword evidence="6 8" id="KW-0030">Aminoacyl-tRNA synthetase</keyword>
<dbReference type="EMBL" id="JACRSP010000002">
    <property type="protein sequence ID" value="MBC8536319.1"/>
    <property type="molecule type" value="Genomic_DNA"/>
</dbReference>
<comment type="caution">
    <text evidence="10">The sequence shown here is derived from an EMBL/GenBank/DDBJ whole genome shotgun (WGS) entry which is preliminary data.</text>
</comment>
<feature type="binding site" evidence="8">
    <location>
        <begin position="148"/>
        <end position="150"/>
    </location>
    <ligand>
        <name>ATP</name>
        <dbReference type="ChEBI" id="CHEBI:30616"/>
    </ligand>
</feature>
<dbReference type="Pfam" id="PF00579">
    <property type="entry name" value="tRNA-synt_1b"/>
    <property type="match status" value="1"/>
</dbReference>
<feature type="binding site" evidence="8">
    <location>
        <begin position="196"/>
        <end position="200"/>
    </location>
    <ligand>
        <name>ATP</name>
        <dbReference type="ChEBI" id="CHEBI:30616"/>
    </ligand>
</feature>
<feature type="binding site" evidence="8">
    <location>
        <begin position="12"/>
        <end position="14"/>
    </location>
    <ligand>
        <name>ATP</name>
        <dbReference type="ChEBI" id="CHEBI:30616"/>
    </ligand>
</feature>
<dbReference type="RefSeq" id="WP_249300083.1">
    <property type="nucleotide sequence ID" value="NZ_JACRSP010000002.1"/>
</dbReference>
<evidence type="ECO:0000256" key="9">
    <source>
        <dbReference type="RuleBase" id="RU363036"/>
    </source>
</evidence>
<evidence type="ECO:0000256" key="1">
    <source>
        <dbReference type="ARBA" id="ARBA00005594"/>
    </source>
</evidence>
<keyword evidence="4 8" id="KW-0067">ATP-binding</keyword>
<dbReference type="InterPro" id="IPR002305">
    <property type="entry name" value="aa-tRNA-synth_Ic"/>
</dbReference>
<evidence type="ECO:0000313" key="10">
    <source>
        <dbReference type="EMBL" id="MBC8536319.1"/>
    </source>
</evidence>
<feature type="short sequence motif" description="'KMSKS' region" evidence="8">
    <location>
        <begin position="196"/>
        <end position="200"/>
    </location>
</feature>
<dbReference type="EC" id="6.1.1.2" evidence="8"/>
<name>A0A926DEH3_9FIRM</name>
<dbReference type="PANTHER" id="PTHR43766:SF1">
    <property type="entry name" value="TRYPTOPHAN--TRNA LIGASE, MITOCHONDRIAL"/>
    <property type="match status" value="1"/>
</dbReference>
<dbReference type="InterPro" id="IPR050203">
    <property type="entry name" value="Trp-tRNA_synthetase"/>
</dbReference>
<organism evidence="10 11">
    <name type="scientific">Feifania hominis</name>
    <dbReference type="NCBI Taxonomy" id="2763660"/>
    <lineage>
        <taxon>Bacteria</taxon>
        <taxon>Bacillati</taxon>
        <taxon>Bacillota</taxon>
        <taxon>Clostridia</taxon>
        <taxon>Eubacteriales</taxon>
        <taxon>Feifaniaceae</taxon>
        <taxon>Feifania</taxon>
    </lineage>
</organism>